<evidence type="ECO:0000256" key="3">
    <source>
        <dbReference type="ARBA" id="ARBA00022695"/>
    </source>
</evidence>
<dbReference type="EC" id="2.7.7.49" evidence="1"/>
<evidence type="ECO:0000256" key="4">
    <source>
        <dbReference type="ARBA" id="ARBA00022723"/>
    </source>
</evidence>
<dbReference type="SUPFAM" id="SSF56672">
    <property type="entry name" value="DNA/RNA polymerases"/>
    <property type="match status" value="1"/>
</dbReference>
<comment type="catalytic activity">
    <reaction evidence="9">
        <text>DNA(n) + a 2'-deoxyribonucleoside 5'-triphosphate = DNA(n+1) + diphosphate</text>
        <dbReference type="Rhea" id="RHEA:22508"/>
        <dbReference type="Rhea" id="RHEA-COMP:17339"/>
        <dbReference type="Rhea" id="RHEA-COMP:17340"/>
        <dbReference type="ChEBI" id="CHEBI:33019"/>
        <dbReference type="ChEBI" id="CHEBI:61560"/>
        <dbReference type="ChEBI" id="CHEBI:173112"/>
        <dbReference type="EC" id="2.7.7.49"/>
    </reaction>
</comment>
<dbReference type="GO" id="GO:0003964">
    <property type="term" value="F:RNA-directed DNA polymerase activity"/>
    <property type="evidence" value="ECO:0007669"/>
    <property type="project" value="UniProtKB-KW"/>
</dbReference>
<dbReference type="InterPro" id="IPR043128">
    <property type="entry name" value="Rev_trsase/Diguanyl_cyclase"/>
</dbReference>
<dbReference type="Gene3D" id="3.30.70.270">
    <property type="match status" value="1"/>
</dbReference>
<dbReference type="Proteomes" id="UP000634206">
    <property type="component" value="Unassembled WGS sequence"/>
</dbReference>
<keyword evidence="7" id="KW-0051">Antiviral defense</keyword>
<feature type="domain" description="Reverse transcriptase" evidence="10">
    <location>
        <begin position="123"/>
        <end position="356"/>
    </location>
</feature>
<evidence type="ECO:0000256" key="8">
    <source>
        <dbReference type="ARBA" id="ARBA00034120"/>
    </source>
</evidence>
<keyword evidence="4" id="KW-0479">Metal-binding</keyword>
<gene>
    <name evidence="11" type="ORF">JIN83_14090</name>
</gene>
<dbReference type="InterPro" id="IPR000477">
    <property type="entry name" value="RT_dom"/>
</dbReference>
<dbReference type="EMBL" id="JAENIG010000010">
    <property type="protein sequence ID" value="MBK1856100.1"/>
    <property type="molecule type" value="Genomic_DNA"/>
</dbReference>
<dbReference type="InterPro" id="IPR043502">
    <property type="entry name" value="DNA/RNA_pol_sf"/>
</dbReference>
<dbReference type="AlphaFoldDB" id="A0AAE2SDB6"/>
<dbReference type="Pfam" id="PF00078">
    <property type="entry name" value="RVT_1"/>
    <property type="match status" value="1"/>
</dbReference>
<evidence type="ECO:0000313" key="11">
    <source>
        <dbReference type="EMBL" id="MBK1856100.1"/>
    </source>
</evidence>
<dbReference type="Gene3D" id="3.10.10.10">
    <property type="entry name" value="HIV Type 1 Reverse Transcriptase, subunit A, domain 1"/>
    <property type="match status" value="1"/>
</dbReference>
<keyword evidence="6" id="KW-0695">RNA-directed DNA polymerase</keyword>
<evidence type="ECO:0000313" key="12">
    <source>
        <dbReference type="Proteomes" id="UP000634206"/>
    </source>
</evidence>
<dbReference type="PROSITE" id="PS50878">
    <property type="entry name" value="RT_POL"/>
    <property type="match status" value="1"/>
</dbReference>
<dbReference type="InterPro" id="IPR051083">
    <property type="entry name" value="GrpII_Intron_Splice-Mob/Def"/>
</dbReference>
<evidence type="ECO:0000256" key="6">
    <source>
        <dbReference type="ARBA" id="ARBA00022918"/>
    </source>
</evidence>
<reference evidence="11" key="1">
    <citation type="submission" date="2021-01" db="EMBL/GenBank/DDBJ databases">
        <title>Modified the classification status of verrucomicrobia.</title>
        <authorList>
            <person name="Feng X."/>
        </authorList>
    </citation>
    <scope>NUCLEOTIDE SEQUENCE</scope>
    <source>
        <strain evidence="11">5K15</strain>
    </source>
</reference>
<evidence type="ECO:0000256" key="7">
    <source>
        <dbReference type="ARBA" id="ARBA00023118"/>
    </source>
</evidence>
<name>A0AAE2SDB6_9BACT</name>
<accession>A0AAE2SDB6</accession>
<organism evidence="11 12">
    <name type="scientific">Oceaniferula flava</name>
    <dbReference type="NCBI Taxonomy" id="2800421"/>
    <lineage>
        <taxon>Bacteria</taxon>
        <taxon>Pseudomonadati</taxon>
        <taxon>Verrucomicrobiota</taxon>
        <taxon>Verrucomicrobiia</taxon>
        <taxon>Verrucomicrobiales</taxon>
        <taxon>Verrucomicrobiaceae</taxon>
        <taxon>Oceaniferula</taxon>
    </lineage>
</organism>
<dbReference type="GO" id="GO:0051607">
    <property type="term" value="P:defense response to virus"/>
    <property type="evidence" value="ECO:0007669"/>
    <property type="project" value="UniProtKB-KW"/>
</dbReference>
<dbReference type="PANTHER" id="PTHR34047:SF7">
    <property type="entry name" value="RNA-DIRECTED DNA POLYMERASE"/>
    <property type="match status" value="1"/>
</dbReference>
<keyword evidence="5" id="KW-0460">Magnesium</keyword>
<dbReference type="GO" id="GO:0046872">
    <property type="term" value="F:metal ion binding"/>
    <property type="evidence" value="ECO:0007669"/>
    <property type="project" value="UniProtKB-KW"/>
</dbReference>
<dbReference type="RefSeq" id="WP_309490714.1">
    <property type="nucleotide sequence ID" value="NZ_JAENIG010000010.1"/>
</dbReference>
<keyword evidence="2" id="KW-0808">Transferase</keyword>
<evidence type="ECO:0000256" key="2">
    <source>
        <dbReference type="ARBA" id="ARBA00022679"/>
    </source>
</evidence>
<evidence type="ECO:0000256" key="1">
    <source>
        <dbReference type="ARBA" id="ARBA00012493"/>
    </source>
</evidence>
<evidence type="ECO:0000256" key="5">
    <source>
        <dbReference type="ARBA" id="ARBA00022842"/>
    </source>
</evidence>
<comment type="caution">
    <text evidence="11">The sequence shown here is derived from an EMBL/GenBank/DDBJ whole genome shotgun (WGS) entry which is preliminary data.</text>
</comment>
<dbReference type="InterPro" id="IPR000123">
    <property type="entry name" value="Reverse_transcriptase_msDNA"/>
</dbReference>
<dbReference type="CDD" id="cd03487">
    <property type="entry name" value="RT_Bac_retron_II"/>
    <property type="match status" value="1"/>
</dbReference>
<proteinExistence type="inferred from homology"/>
<evidence type="ECO:0000256" key="9">
    <source>
        <dbReference type="ARBA" id="ARBA00048173"/>
    </source>
</evidence>
<dbReference type="GO" id="GO:0003723">
    <property type="term" value="F:RNA binding"/>
    <property type="evidence" value="ECO:0007669"/>
    <property type="project" value="InterPro"/>
</dbReference>
<keyword evidence="12" id="KW-1185">Reference proteome</keyword>
<keyword evidence="3" id="KW-0548">Nucleotidyltransferase</keyword>
<comment type="similarity">
    <text evidence="8">Belongs to the bacterial reverse transcriptase family.</text>
</comment>
<evidence type="ECO:0000259" key="10">
    <source>
        <dbReference type="PROSITE" id="PS50878"/>
    </source>
</evidence>
<protein>
    <recommendedName>
        <fullName evidence="1">RNA-directed DNA polymerase</fullName>
        <ecNumber evidence="1">2.7.7.49</ecNumber>
    </recommendedName>
</protein>
<sequence>MSSDELATILLSGAFEQAAFEERLVMAVGAPKFSRKLAGRVIRHFGSGSRPSVRMLAEWLESDRRYQKKQRRGELQLSGQILPAEMAPDMRVAADWKIPSITTSGDLAHWLDLPVSQMEWFAGDYNSVPADTKLSHYTVQTVVKKSGGFRVLEKPKWQMKQVQRYILHGILDHLPPHPCSHGFQKNRSILSYVQPHIGRKMLIKMDLKDYFLSIERSRVRALFHLLGYPPLVSVQLAGCCTNRLRLADVPSGVAQRDRYTVSHLPQGAPTSPALADRLLYRLDLRLHGLAQKMHMDYTRYADDFAFSTNDSVRRPQVEAFLNLVDQIVREEGLQLHKTKTSVMHHSQRQRLAGLVLNEKHNVARGEYDRLRAILHRCGQNGLDAENKNDHPSFLQHLEGRVEFIRQTNPRRGKKLQGMLDKLV</sequence>
<dbReference type="PANTHER" id="PTHR34047">
    <property type="entry name" value="NUCLEAR INTRON MATURASE 1, MITOCHONDRIAL-RELATED"/>
    <property type="match status" value="1"/>
</dbReference>
<dbReference type="PRINTS" id="PR00866">
    <property type="entry name" value="RNADNAPOLMS"/>
</dbReference>